<keyword evidence="6" id="KW-0137">Centromere</keyword>
<keyword evidence="7" id="KW-0175">Coiled coil</keyword>
<protein>
    <recommendedName>
        <fullName evidence="10">Cenp-O kinetochore centromere component</fullName>
    </recommendedName>
</protein>
<dbReference type="InterPro" id="IPR018464">
    <property type="entry name" value="CENP-O"/>
</dbReference>
<keyword evidence="5" id="KW-0539">Nucleus</keyword>
<evidence type="ECO:0000256" key="6">
    <source>
        <dbReference type="ARBA" id="ARBA00023328"/>
    </source>
</evidence>
<comment type="caution">
    <text evidence="8">The sequence shown here is derived from an EMBL/GenBank/DDBJ whole genome shotgun (WGS) entry which is preliminary data.</text>
</comment>
<evidence type="ECO:0000256" key="4">
    <source>
        <dbReference type="ARBA" id="ARBA00022454"/>
    </source>
</evidence>
<keyword evidence="4" id="KW-0158">Chromosome</keyword>
<comment type="similarity">
    <text evidence="3">Belongs to the CENP-O/MCM21 family.</text>
</comment>
<dbReference type="AlphaFoldDB" id="A0A9P4MTI5"/>
<comment type="subcellular location">
    <subcellularLocation>
        <location evidence="2">Chromosome</location>
        <location evidence="2">Centromere</location>
    </subcellularLocation>
    <subcellularLocation>
        <location evidence="1">Nucleus</location>
    </subcellularLocation>
</comment>
<dbReference type="Pfam" id="PF09496">
    <property type="entry name" value="CENP-O"/>
    <property type="match status" value="1"/>
</dbReference>
<evidence type="ECO:0000256" key="1">
    <source>
        <dbReference type="ARBA" id="ARBA00004123"/>
    </source>
</evidence>
<dbReference type="OrthoDB" id="10050372at2759"/>
<evidence type="ECO:0000256" key="7">
    <source>
        <dbReference type="SAM" id="Coils"/>
    </source>
</evidence>
<sequence>MEKDLDKDLSELRKHVADLEAQRANLSTILLSSPHLPARLQQRPVTQPRMAKKALQTVQKQAKRNTENLYRSCAGITAYKIKDPDPNAIDSGNVLGVQIEASVKGSFLEPYQVFLVRPDKRREMAQVLKIHRHTIPTCIPLAALAARYLPQPVPHSSVPPVQNLTRLLKCLRKELASYTLRKAAVEQLRLEAGLSSDASGKNKKNRTLAIGKIFNAVPDSEDEDEDSMIEDGPTRRCQDRPQRIVDVSANAAVREVTIEWSDGQVAKVVLGKDGQVEKGVVRTKDGNRVSEAEKKIAGRIEGLTERLTGRNQVPA</sequence>
<dbReference type="GO" id="GO:0031511">
    <property type="term" value="C:Mis6-Sim4 complex"/>
    <property type="evidence" value="ECO:0007669"/>
    <property type="project" value="TreeGrafter"/>
</dbReference>
<evidence type="ECO:0000256" key="5">
    <source>
        <dbReference type="ARBA" id="ARBA00023242"/>
    </source>
</evidence>
<feature type="coiled-coil region" evidence="7">
    <location>
        <begin position="2"/>
        <end position="29"/>
    </location>
</feature>
<accession>A0A9P4MTI5</accession>
<evidence type="ECO:0000256" key="2">
    <source>
        <dbReference type="ARBA" id="ARBA00004584"/>
    </source>
</evidence>
<dbReference type="Proteomes" id="UP000799536">
    <property type="component" value="Unassembled WGS sequence"/>
</dbReference>
<proteinExistence type="inferred from homology"/>
<feature type="coiled-coil region" evidence="7">
    <location>
        <begin position="161"/>
        <end position="188"/>
    </location>
</feature>
<evidence type="ECO:0000313" key="8">
    <source>
        <dbReference type="EMBL" id="KAF2196160.1"/>
    </source>
</evidence>
<reference evidence="8" key="1">
    <citation type="journal article" date="2020" name="Stud. Mycol.">
        <title>101 Dothideomycetes genomes: a test case for predicting lifestyles and emergence of pathogens.</title>
        <authorList>
            <person name="Haridas S."/>
            <person name="Albert R."/>
            <person name="Binder M."/>
            <person name="Bloem J."/>
            <person name="Labutti K."/>
            <person name="Salamov A."/>
            <person name="Andreopoulos B."/>
            <person name="Baker S."/>
            <person name="Barry K."/>
            <person name="Bills G."/>
            <person name="Bluhm B."/>
            <person name="Cannon C."/>
            <person name="Castanera R."/>
            <person name="Culley D."/>
            <person name="Daum C."/>
            <person name="Ezra D."/>
            <person name="Gonzalez J."/>
            <person name="Henrissat B."/>
            <person name="Kuo A."/>
            <person name="Liang C."/>
            <person name="Lipzen A."/>
            <person name="Lutzoni F."/>
            <person name="Magnuson J."/>
            <person name="Mondo S."/>
            <person name="Nolan M."/>
            <person name="Ohm R."/>
            <person name="Pangilinan J."/>
            <person name="Park H.-J."/>
            <person name="Ramirez L."/>
            <person name="Alfaro M."/>
            <person name="Sun H."/>
            <person name="Tritt A."/>
            <person name="Yoshinaga Y."/>
            <person name="Zwiers L.-H."/>
            <person name="Turgeon B."/>
            <person name="Goodwin S."/>
            <person name="Spatafora J."/>
            <person name="Crous P."/>
            <person name="Grigoriev I."/>
        </authorList>
    </citation>
    <scope>NUCLEOTIDE SEQUENCE</scope>
    <source>
        <strain evidence="8">ATCC 74209</strain>
    </source>
</reference>
<evidence type="ECO:0000313" key="9">
    <source>
        <dbReference type="Proteomes" id="UP000799536"/>
    </source>
</evidence>
<organism evidence="8 9">
    <name type="scientific">Delitschia confertaspora ATCC 74209</name>
    <dbReference type="NCBI Taxonomy" id="1513339"/>
    <lineage>
        <taxon>Eukaryota</taxon>
        <taxon>Fungi</taxon>
        <taxon>Dikarya</taxon>
        <taxon>Ascomycota</taxon>
        <taxon>Pezizomycotina</taxon>
        <taxon>Dothideomycetes</taxon>
        <taxon>Pleosporomycetidae</taxon>
        <taxon>Pleosporales</taxon>
        <taxon>Delitschiaceae</taxon>
        <taxon>Delitschia</taxon>
    </lineage>
</organism>
<evidence type="ECO:0000256" key="3">
    <source>
        <dbReference type="ARBA" id="ARBA00007321"/>
    </source>
</evidence>
<dbReference type="PANTHER" id="PTHR14582">
    <property type="entry name" value="INNER KINETOCHORE SUBUNIT MAL2"/>
    <property type="match status" value="1"/>
</dbReference>
<dbReference type="PANTHER" id="PTHR14582:SF1">
    <property type="entry name" value="CENTROMERE PROTEIN O"/>
    <property type="match status" value="1"/>
</dbReference>
<dbReference type="GO" id="GO:0005634">
    <property type="term" value="C:nucleus"/>
    <property type="evidence" value="ECO:0007669"/>
    <property type="project" value="UniProtKB-SubCell"/>
</dbReference>
<keyword evidence="9" id="KW-1185">Reference proteome</keyword>
<evidence type="ECO:0008006" key="10">
    <source>
        <dbReference type="Google" id="ProtNLM"/>
    </source>
</evidence>
<name>A0A9P4MTI5_9PLEO</name>
<gene>
    <name evidence="8" type="ORF">GQ43DRAFT_445372</name>
</gene>
<dbReference type="EMBL" id="ML994461">
    <property type="protein sequence ID" value="KAF2196160.1"/>
    <property type="molecule type" value="Genomic_DNA"/>
</dbReference>